<evidence type="ECO:0000259" key="3">
    <source>
        <dbReference type="PROSITE" id="PS50977"/>
    </source>
</evidence>
<gene>
    <name evidence="4" type="ORF">EV193_10661</name>
</gene>
<dbReference type="Gene3D" id="1.10.10.60">
    <property type="entry name" value="Homeodomain-like"/>
    <property type="match status" value="1"/>
</dbReference>
<feature type="DNA-binding region" description="H-T-H motif" evidence="2">
    <location>
        <begin position="44"/>
        <end position="63"/>
    </location>
</feature>
<reference evidence="4 5" key="1">
    <citation type="submission" date="2019-02" db="EMBL/GenBank/DDBJ databases">
        <title>Genomic Encyclopedia of Type Strains, Phase IV (KMG-IV): sequencing the most valuable type-strain genomes for metagenomic binning, comparative biology and taxonomic classification.</title>
        <authorList>
            <person name="Goeker M."/>
        </authorList>
    </citation>
    <scope>NUCLEOTIDE SEQUENCE [LARGE SCALE GENOMIC DNA]</scope>
    <source>
        <strain evidence="4 5">DSM 101727</strain>
    </source>
</reference>
<dbReference type="SUPFAM" id="SSF46689">
    <property type="entry name" value="Homeodomain-like"/>
    <property type="match status" value="1"/>
</dbReference>
<keyword evidence="5" id="KW-1185">Reference proteome</keyword>
<dbReference type="GO" id="GO:0000976">
    <property type="term" value="F:transcription cis-regulatory region binding"/>
    <property type="evidence" value="ECO:0007669"/>
    <property type="project" value="TreeGrafter"/>
</dbReference>
<dbReference type="InterPro" id="IPR001647">
    <property type="entry name" value="HTH_TetR"/>
</dbReference>
<keyword evidence="1 2" id="KW-0238">DNA-binding</keyword>
<dbReference type="Gene3D" id="1.10.357.10">
    <property type="entry name" value="Tetracycline Repressor, domain 2"/>
    <property type="match status" value="1"/>
</dbReference>
<dbReference type="PROSITE" id="PS50977">
    <property type="entry name" value="HTH_TETR_2"/>
    <property type="match status" value="1"/>
</dbReference>
<dbReference type="GO" id="GO:0003700">
    <property type="term" value="F:DNA-binding transcription factor activity"/>
    <property type="evidence" value="ECO:0007669"/>
    <property type="project" value="TreeGrafter"/>
</dbReference>
<dbReference type="InterPro" id="IPR009057">
    <property type="entry name" value="Homeodomain-like_sf"/>
</dbReference>
<feature type="domain" description="HTH tetR-type" evidence="3">
    <location>
        <begin position="21"/>
        <end position="81"/>
    </location>
</feature>
<dbReference type="Proteomes" id="UP000294257">
    <property type="component" value="Unassembled WGS sequence"/>
</dbReference>
<protein>
    <submittedName>
        <fullName evidence="4">TetR family transcriptional regulator</fullName>
    </submittedName>
</protein>
<comment type="caution">
    <text evidence="4">The sequence shown here is derived from an EMBL/GenBank/DDBJ whole genome shotgun (WGS) entry which is preliminary data.</text>
</comment>
<dbReference type="AlphaFoldDB" id="A0A4Q7KKS8"/>
<organism evidence="4 5">
    <name type="scientific">Herbihabitans rhizosphaerae</name>
    <dbReference type="NCBI Taxonomy" id="1872711"/>
    <lineage>
        <taxon>Bacteria</taxon>
        <taxon>Bacillati</taxon>
        <taxon>Actinomycetota</taxon>
        <taxon>Actinomycetes</taxon>
        <taxon>Pseudonocardiales</taxon>
        <taxon>Pseudonocardiaceae</taxon>
        <taxon>Herbihabitans</taxon>
    </lineage>
</organism>
<dbReference type="PANTHER" id="PTHR30055">
    <property type="entry name" value="HTH-TYPE TRANSCRIPTIONAL REGULATOR RUTR"/>
    <property type="match status" value="1"/>
</dbReference>
<proteinExistence type="predicted"/>
<evidence type="ECO:0000256" key="1">
    <source>
        <dbReference type="ARBA" id="ARBA00023125"/>
    </source>
</evidence>
<dbReference type="PRINTS" id="PR00455">
    <property type="entry name" value="HTHTETR"/>
</dbReference>
<accession>A0A4Q7KKS8</accession>
<dbReference type="EMBL" id="SGWQ01000006">
    <property type="protein sequence ID" value="RZS36827.1"/>
    <property type="molecule type" value="Genomic_DNA"/>
</dbReference>
<name>A0A4Q7KKS8_9PSEU</name>
<evidence type="ECO:0000313" key="4">
    <source>
        <dbReference type="EMBL" id="RZS36827.1"/>
    </source>
</evidence>
<dbReference type="InterPro" id="IPR050109">
    <property type="entry name" value="HTH-type_TetR-like_transc_reg"/>
</dbReference>
<sequence length="216" mass="23787">MTNPRSGARRYRGMDADQRRADRRARLLEAGLELFGTTGYATASVKQVCQAAGLTERYFYESFRDREDLLTCVYNDLISQVQQATLAALGTSESSVRALARTGIDTFVRTLAADGRRARVVFIEVVGVSPALERRRRAVMREFAQLITAIGLAHVGVPTNNRLEVGSMFFVGGLTELMVDWTLGDKKSSPDELSDVAAAILMAGFDLFRSEIPETV</sequence>
<dbReference type="PANTHER" id="PTHR30055:SF226">
    <property type="entry name" value="HTH-TYPE TRANSCRIPTIONAL REGULATOR PKSA"/>
    <property type="match status" value="1"/>
</dbReference>
<evidence type="ECO:0000313" key="5">
    <source>
        <dbReference type="Proteomes" id="UP000294257"/>
    </source>
</evidence>
<dbReference type="OrthoDB" id="3783612at2"/>
<dbReference type="Pfam" id="PF00440">
    <property type="entry name" value="TetR_N"/>
    <property type="match status" value="1"/>
</dbReference>
<evidence type="ECO:0000256" key="2">
    <source>
        <dbReference type="PROSITE-ProRule" id="PRU00335"/>
    </source>
</evidence>